<dbReference type="KEGG" id="dph:EHF33_11600"/>
<gene>
    <name evidence="2" type="ORF">EHF33_11600</name>
</gene>
<accession>A0A3G8YGJ3</accession>
<reference evidence="2 3" key="1">
    <citation type="submission" date="2018-11" db="EMBL/GenBank/DDBJ databases">
        <title>Deinococcus shelandsis sp. nov., isolated from South Shetland Islands soil of Antarctica.</title>
        <authorList>
            <person name="Tian J."/>
        </authorList>
    </citation>
    <scope>NUCLEOTIDE SEQUENCE [LARGE SCALE GENOMIC DNA]</scope>
    <source>
        <strain evidence="2 3">S14-83T</strain>
    </source>
</reference>
<evidence type="ECO:0000313" key="3">
    <source>
        <dbReference type="Proteomes" id="UP000276417"/>
    </source>
</evidence>
<dbReference type="AlphaFoldDB" id="A0A3G8YGJ3"/>
<proteinExistence type="predicted"/>
<evidence type="ECO:0000256" key="1">
    <source>
        <dbReference type="SAM" id="MobiDB-lite"/>
    </source>
</evidence>
<evidence type="ECO:0000313" key="2">
    <source>
        <dbReference type="EMBL" id="AZI43307.1"/>
    </source>
</evidence>
<dbReference type="RefSeq" id="WP_124871601.1">
    <property type="nucleotide sequence ID" value="NZ_CP034183.1"/>
</dbReference>
<dbReference type="Proteomes" id="UP000276417">
    <property type="component" value="Chromosome 1"/>
</dbReference>
<dbReference type="EMBL" id="CP034183">
    <property type="protein sequence ID" value="AZI43307.1"/>
    <property type="molecule type" value="Genomic_DNA"/>
</dbReference>
<dbReference type="OrthoDB" id="9792005at2"/>
<dbReference type="InterPro" id="IPR023401">
    <property type="entry name" value="ODC_N"/>
</dbReference>
<feature type="region of interest" description="Disordered" evidence="1">
    <location>
        <begin position="69"/>
        <end position="96"/>
    </location>
</feature>
<keyword evidence="3" id="KW-1185">Reference proteome</keyword>
<dbReference type="Gene3D" id="3.30.1780.10">
    <property type="entry name" value="ornithine cyclodeaminase, domain 1"/>
    <property type="match status" value="1"/>
</dbReference>
<organism evidence="2 3">
    <name type="scientific">Deinococcus psychrotolerans</name>
    <dbReference type="NCBI Taxonomy" id="2489213"/>
    <lineage>
        <taxon>Bacteria</taxon>
        <taxon>Thermotogati</taxon>
        <taxon>Deinococcota</taxon>
        <taxon>Deinococci</taxon>
        <taxon>Deinococcales</taxon>
        <taxon>Deinococcaceae</taxon>
        <taxon>Deinococcus</taxon>
    </lineage>
</organism>
<name>A0A3G8YGJ3_9DEIO</name>
<protein>
    <submittedName>
        <fullName evidence="2">Uncharacterized protein</fullName>
    </submittedName>
</protein>
<sequence>MKLLTDAFGFRAYLNVETPLEEQSVAVWNAQIRVEGMIVGSELGPLQTSALGAVAMDVLSRPEASRLGLTARPAASDEQRQACHSGRMGMSSPARQ</sequence>